<comment type="caution">
    <text evidence="1">The sequence shown here is derived from an EMBL/GenBank/DDBJ whole genome shotgun (WGS) entry which is preliminary data.</text>
</comment>
<reference evidence="1" key="1">
    <citation type="submission" date="2023-04" db="EMBL/GenBank/DDBJ databases">
        <title>A chromosome-level genome assembly of the parasitoid wasp Eretmocerus hayati.</title>
        <authorList>
            <person name="Zhong Y."/>
            <person name="Liu S."/>
            <person name="Liu Y."/>
        </authorList>
    </citation>
    <scope>NUCLEOTIDE SEQUENCE</scope>
    <source>
        <strain evidence="1">ZJU_SS_LIU_2023</strain>
    </source>
</reference>
<evidence type="ECO:0000313" key="2">
    <source>
        <dbReference type="Proteomes" id="UP001239111"/>
    </source>
</evidence>
<gene>
    <name evidence="1" type="ORF">QAD02_012935</name>
</gene>
<dbReference type="Proteomes" id="UP001239111">
    <property type="component" value="Chromosome 2"/>
</dbReference>
<protein>
    <submittedName>
        <fullName evidence="1">Uncharacterized protein</fullName>
    </submittedName>
</protein>
<name>A0ACC2P220_9HYME</name>
<proteinExistence type="predicted"/>
<accession>A0ACC2P220</accession>
<sequence length="164" mass="18297">MLTTPDCWSDTMLQCKLNRWTSWTSQELYLEEAHLLLGRESMLRGRHRVVPTAKSALRYPQALSTAESGSILEATRRKVSHNTRKLSLKCATRYLQTLSTTESEASPAAECAPRHSQALSTAESMEESQQRSPAPPDVADAPEYSPLASEEDGTQQLNQYLQSN</sequence>
<dbReference type="EMBL" id="CM056742">
    <property type="protein sequence ID" value="KAJ8677148.1"/>
    <property type="molecule type" value="Genomic_DNA"/>
</dbReference>
<keyword evidence="2" id="KW-1185">Reference proteome</keyword>
<organism evidence="1 2">
    <name type="scientific">Eretmocerus hayati</name>
    <dbReference type="NCBI Taxonomy" id="131215"/>
    <lineage>
        <taxon>Eukaryota</taxon>
        <taxon>Metazoa</taxon>
        <taxon>Ecdysozoa</taxon>
        <taxon>Arthropoda</taxon>
        <taxon>Hexapoda</taxon>
        <taxon>Insecta</taxon>
        <taxon>Pterygota</taxon>
        <taxon>Neoptera</taxon>
        <taxon>Endopterygota</taxon>
        <taxon>Hymenoptera</taxon>
        <taxon>Apocrita</taxon>
        <taxon>Proctotrupomorpha</taxon>
        <taxon>Chalcidoidea</taxon>
        <taxon>Aphelinidae</taxon>
        <taxon>Aphelininae</taxon>
        <taxon>Eretmocerus</taxon>
    </lineage>
</organism>
<evidence type="ECO:0000313" key="1">
    <source>
        <dbReference type="EMBL" id="KAJ8677148.1"/>
    </source>
</evidence>